<accession>A0A412ZB33</accession>
<evidence type="ECO:0000313" key="3">
    <source>
        <dbReference type="Proteomes" id="UP000283975"/>
    </source>
</evidence>
<proteinExistence type="predicted"/>
<dbReference type="EMBL" id="QSHZ01000003">
    <property type="protein sequence ID" value="RHC58002.1"/>
    <property type="molecule type" value="Genomic_DNA"/>
</dbReference>
<dbReference type="AlphaFoldDB" id="A0A412ZB33"/>
<organism evidence="1 4">
    <name type="scientific">Enterocloster bolteae</name>
    <dbReference type="NCBI Taxonomy" id="208479"/>
    <lineage>
        <taxon>Bacteria</taxon>
        <taxon>Bacillati</taxon>
        <taxon>Bacillota</taxon>
        <taxon>Clostridia</taxon>
        <taxon>Lachnospirales</taxon>
        <taxon>Lachnospiraceae</taxon>
        <taxon>Enterocloster</taxon>
    </lineage>
</organism>
<reference evidence="3 4" key="1">
    <citation type="submission" date="2018-08" db="EMBL/GenBank/DDBJ databases">
        <title>A genome reference for cultivated species of the human gut microbiota.</title>
        <authorList>
            <person name="Zou Y."/>
            <person name="Xue W."/>
            <person name="Luo G."/>
        </authorList>
    </citation>
    <scope>NUCLEOTIDE SEQUENCE [LARGE SCALE GENOMIC DNA]</scope>
    <source>
        <strain evidence="1 4">AF14-18</strain>
        <strain evidence="2 3">AM35-14</strain>
    </source>
</reference>
<dbReference type="Proteomes" id="UP000284543">
    <property type="component" value="Unassembled WGS sequence"/>
</dbReference>
<protein>
    <submittedName>
        <fullName evidence="1">Uncharacterized protein</fullName>
    </submittedName>
</protein>
<dbReference type="RefSeq" id="WP_080637096.1">
    <property type="nucleotide sequence ID" value="NZ_CAUHGS010000002.1"/>
</dbReference>
<evidence type="ECO:0000313" key="2">
    <source>
        <dbReference type="EMBL" id="RHC58002.1"/>
    </source>
</evidence>
<dbReference type="EMBL" id="QRZM01000002">
    <property type="protein sequence ID" value="RGV77329.1"/>
    <property type="molecule type" value="Genomic_DNA"/>
</dbReference>
<name>A0A412ZB33_9FIRM</name>
<gene>
    <name evidence="2" type="ORF">DW839_04360</name>
    <name evidence="1" type="ORF">DWW02_06495</name>
</gene>
<sequence length="85" mass="9806">MEHTMFLRRFRAGRDGLCYHTVKRNECEEVNDITKLELVAAIGPNQLELVQVYLRGLLSAIELEKLIGKQKAKIVDIFSTEYAHM</sequence>
<evidence type="ECO:0000313" key="1">
    <source>
        <dbReference type="EMBL" id="RGV77329.1"/>
    </source>
</evidence>
<evidence type="ECO:0000313" key="4">
    <source>
        <dbReference type="Proteomes" id="UP000284543"/>
    </source>
</evidence>
<dbReference type="Proteomes" id="UP000283975">
    <property type="component" value="Unassembled WGS sequence"/>
</dbReference>
<comment type="caution">
    <text evidence="1">The sequence shown here is derived from an EMBL/GenBank/DDBJ whole genome shotgun (WGS) entry which is preliminary data.</text>
</comment>